<feature type="compositionally biased region" description="Pro residues" evidence="1">
    <location>
        <begin position="459"/>
        <end position="469"/>
    </location>
</feature>
<feature type="region of interest" description="Disordered" evidence="1">
    <location>
        <begin position="442"/>
        <end position="594"/>
    </location>
</feature>
<accession>A0AAE0WW32</accession>
<feature type="compositionally biased region" description="Acidic residues" evidence="1">
    <location>
        <begin position="64"/>
        <end position="74"/>
    </location>
</feature>
<name>A0AAE0WW32_9PEZI</name>
<feature type="compositionally biased region" description="Low complexity" evidence="1">
    <location>
        <begin position="926"/>
        <end position="938"/>
    </location>
</feature>
<feature type="region of interest" description="Disordered" evidence="1">
    <location>
        <begin position="885"/>
        <end position="1057"/>
    </location>
</feature>
<dbReference type="EMBL" id="JAUTXT010000003">
    <property type="protein sequence ID" value="KAK3678879.1"/>
    <property type="molecule type" value="Genomic_DNA"/>
</dbReference>
<gene>
    <name evidence="2" type="ORF">LTR78_001332</name>
</gene>
<feature type="compositionally biased region" description="Pro residues" evidence="1">
    <location>
        <begin position="109"/>
        <end position="118"/>
    </location>
</feature>
<organism evidence="2 3">
    <name type="scientific">Recurvomyces mirabilis</name>
    <dbReference type="NCBI Taxonomy" id="574656"/>
    <lineage>
        <taxon>Eukaryota</taxon>
        <taxon>Fungi</taxon>
        <taxon>Dikarya</taxon>
        <taxon>Ascomycota</taxon>
        <taxon>Pezizomycotina</taxon>
        <taxon>Dothideomycetes</taxon>
        <taxon>Dothideomycetidae</taxon>
        <taxon>Mycosphaerellales</taxon>
        <taxon>Teratosphaeriaceae</taxon>
        <taxon>Recurvomyces</taxon>
    </lineage>
</organism>
<feature type="compositionally biased region" description="Acidic residues" evidence="1">
    <location>
        <begin position="685"/>
        <end position="700"/>
    </location>
</feature>
<evidence type="ECO:0000313" key="2">
    <source>
        <dbReference type="EMBL" id="KAK3678879.1"/>
    </source>
</evidence>
<dbReference type="Proteomes" id="UP001274830">
    <property type="component" value="Unassembled WGS sequence"/>
</dbReference>
<feature type="compositionally biased region" description="Basic and acidic residues" evidence="1">
    <location>
        <begin position="1092"/>
        <end position="1116"/>
    </location>
</feature>
<feature type="region of interest" description="Disordered" evidence="1">
    <location>
        <begin position="640"/>
        <end position="727"/>
    </location>
</feature>
<evidence type="ECO:0000256" key="1">
    <source>
        <dbReference type="SAM" id="MobiDB-lite"/>
    </source>
</evidence>
<keyword evidence="3" id="KW-1185">Reference proteome</keyword>
<comment type="caution">
    <text evidence="2">The sequence shown here is derived from an EMBL/GenBank/DDBJ whole genome shotgun (WGS) entry which is preliminary data.</text>
</comment>
<feature type="region of interest" description="Disordered" evidence="1">
    <location>
        <begin position="384"/>
        <end position="430"/>
    </location>
</feature>
<feature type="compositionally biased region" description="Acidic residues" evidence="1">
    <location>
        <begin position="640"/>
        <end position="651"/>
    </location>
</feature>
<feature type="region of interest" description="Disordered" evidence="1">
    <location>
        <begin position="804"/>
        <end position="871"/>
    </location>
</feature>
<reference evidence="2" key="1">
    <citation type="submission" date="2023-07" db="EMBL/GenBank/DDBJ databases">
        <title>Black Yeasts Isolated from many extreme environments.</title>
        <authorList>
            <person name="Coleine C."/>
            <person name="Stajich J.E."/>
            <person name="Selbmann L."/>
        </authorList>
    </citation>
    <scope>NUCLEOTIDE SEQUENCE</scope>
    <source>
        <strain evidence="2">CCFEE 5485</strain>
    </source>
</reference>
<feature type="compositionally biased region" description="Basic residues" evidence="1">
    <location>
        <begin position="413"/>
        <end position="423"/>
    </location>
</feature>
<sequence>MATVNLEEIRRKYNFKQISVATWRDPRSSTIPARGGPSAPMYSAEAISKPYIPTYKVKYKLPEPTDDEASEDEQAAPAPKGEIEEPAADAPVDSPLEPPMPQVDVVEDPAPPPPPEIDPPGTVEDAPPIAADDGEDTQDANPAGESIHIPELLADPLATLEGPLAALPDVAPLEDIDENSLSATPENTLSVDDVQDDLQLSEHIEAPWPPSPPPIDTYPDISEHVDFLDLAEPYPIPALHPVDLVIIDPAQGMPGAFDAPTFDTGPVPGSPDKSVHFAPGTPDPKPTVRKKKSTKGTKSKSKKRVEVQIASLPDDILAIVDGDIQDNLIPVPETPMIVPALVDSDEHPVEEALTDIDAVEATPVIDAGKEPESAAMVPVVDEAPAADPPAVQTEEVTSSKKKDSARSSSRNKDKAKKKNSKSKAAKDRVPVAAAGLGIELALPSDPPAVLDLDDILNNLPPPPPPPPPGAEAAVEGPAVEEFAEVPSEAETNVAASFAADEIPNADSAVDKDMPVQHIPADDADILGASQEDAASLNGQEPDICAPAPTSEPDDIVGLEQEVGPAASVEDGEQHDVEDVQPPGETEKDVGQTVGPADMSAEIYSSHSEELHEAVDCTTVEIGDVAGVPVVVDDEIAAAWDDREEAEDELDLAESGLVDDHADEDDSPSGATTDELEGLHEPAVDSVEDAASEVEIEDIEDLQARSPESAVADVVEQTGDNEEPLISPDIVEEIGVNDEQLPDVTIGTADNAADTQPAVTAIDTPAALEADRLGSPAEAGWDDPSGDDISIGDGLSEVEVVVDDDNAPDQPEINTTCEHIDEGGAGDVLDETDPEPPVSLPVLNEGQDTKVEVQGVTEESAGQEDSFQADEPVADQIVAAESQVEAITDGENEMTQLLDIEQREDAEADNEPPPAEVLDAGSDAAAKEVPAAAEAIPEPAIEDKKPGKVDAPPAAPPSPSLSKSSSHKQRADYWARRPAKRPSTADSKASKSEKPGSSKRSSKSSGDASQGKNREKSSRSSRRYSISAEEEEERRKRRAARKAEEAVRETARIQEVERQKAYEEELRLIRHEARRAARKAAAEETAKLIREEAEDIAREEAEARRRRREAREQEAKTSRSKLVSLHKAGVVKLAPEARGKRIIQHQDERPLLQDIERSQSWTILLSQNQLKQDHRARTAVARGVADTSRKQTVPAPVAAIVNGTVKGLQRPRNHETS</sequence>
<feature type="compositionally biased region" description="Low complexity" evidence="1">
    <location>
        <begin position="470"/>
        <end position="486"/>
    </location>
</feature>
<proteinExistence type="predicted"/>
<feature type="compositionally biased region" description="Basic and acidic residues" evidence="1">
    <location>
        <begin position="1040"/>
        <end position="1057"/>
    </location>
</feature>
<protein>
    <submittedName>
        <fullName evidence="2">Uncharacterized protein</fullName>
    </submittedName>
</protein>
<feature type="region of interest" description="Disordered" evidence="1">
    <location>
        <begin position="256"/>
        <end position="305"/>
    </location>
</feature>
<dbReference type="AlphaFoldDB" id="A0AAE0WW32"/>
<feature type="compositionally biased region" description="Basic residues" evidence="1">
    <location>
        <begin position="287"/>
        <end position="303"/>
    </location>
</feature>
<feature type="region of interest" description="Disordered" evidence="1">
    <location>
        <begin position="58"/>
        <end position="148"/>
    </location>
</feature>
<evidence type="ECO:0000313" key="3">
    <source>
        <dbReference type="Proteomes" id="UP001274830"/>
    </source>
</evidence>
<feature type="region of interest" description="Disordered" evidence="1">
    <location>
        <begin position="1092"/>
        <end position="1122"/>
    </location>
</feature>